<name>A0A378RQU6_MYROD</name>
<sequence length="103" mass="11939">MLIFASKECMDTKTKEFYESLKEKLEFERTWPNEYLFKFIVPADESKIAQIERAFDEMNPVINFRNSSKGTFTSVSIKVHMTSAQAIVDKYIELSTIEGLLSL</sequence>
<dbReference type="Gene3D" id="3.30.70.260">
    <property type="match status" value="1"/>
</dbReference>
<keyword evidence="2" id="KW-1185">Reference proteome</keyword>
<dbReference type="InterPro" id="IPR007454">
    <property type="entry name" value="UPF0250_YbeD-like"/>
</dbReference>
<dbReference type="InterPro" id="IPR027471">
    <property type="entry name" value="YbeD-like_sf"/>
</dbReference>
<dbReference type="RefSeq" id="WP_115090869.1">
    <property type="nucleotide sequence ID" value="NZ_JBEBUL010000053.1"/>
</dbReference>
<reference evidence="1 2" key="1">
    <citation type="submission" date="2018-06" db="EMBL/GenBank/DDBJ databases">
        <authorList>
            <consortium name="Pathogen Informatics"/>
            <person name="Doyle S."/>
        </authorList>
    </citation>
    <scope>NUCLEOTIDE SEQUENCE [LARGE SCALE GENOMIC DNA]</scope>
    <source>
        <strain evidence="1 2">NCTC11179</strain>
    </source>
</reference>
<organism evidence="1 2">
    <name type="scientific">Myroides odoratus</name>
    <name type="common">Flavobacterium odoratum</name>
    <dbReference type="NCBI Taxonomy" id="256"/>
    <lineage>
        <taxon>Bacteria</taxon>
        <taxon>Pseudomonadati</taxon>
        <taxon>Bacteroidota</taxon>
        <taxon>Flavobacteriia</taxon>
        <taxon>Flavobacteriales</taxon>
        <taxon>Flavobacteriaceae</taxon>
        <taxon>Myroides</taxon>
    </lineage>
</organism>
<proteinExistence type="predicted"/>
<evidence type="ECO:0000313" key="2">
    <source>
        <dbReference type="Proteomes" id="UP000255024"/>
    </source>
</evidence>
<dbReference type="Proteomes" id="UP000255024">
    <property type="component" value="Unassembled WGS sequence"/>
</dbReference>
<dbReference type="EMBL" id="UGQL01000001">
    <property type="protein sequence ID" value="STZ28050.1"/>
    <property type="molecule type" value="Genomic_DNA"/>
</dbReference>
<accession>A0A378RQU6</accession>
<dbReference type="AlphaFoldDB" id="A0A378RQU6"/>
<dbReference type="SUPFAM" id="SSF117991">
    <property type="entry name" value="YbeD/HP0495-like"/>
    <property type="match status" value="1"/>
</dbReference>
<gene>
    <name evidence="1" type="ORF">NCTC11179_01588</name>
</gene>
<dbReference type="Pfam" id="PF04359">
    <property type="entry name" value="DUF493"/>
    <property type="match status" value="1"/>
</dbReference>
<protein>
    <submittedName>
        <fullName evidence="1">Uncharacterized conserved protein</fullName>
    </submittedName>
</protein>
<evidence type="ECO:0000313" key="1">
    <source>
        <dbReference type="EMBL" id="STZ28050.1"/>
    </source>
</evidence>